<dbReference type="OrthoDB" id="1440291at2"/>
<evidence type="ECO:0008006" key="3">
    <source>
        <dbReference type="Google" id="ProtNLM"/>
    </source>
</evidence>
<reference evidence="2" key="1">
    <citation type="submission" date="2016-10" db="EMBL/GenBank/DDBJ databases">
        <authorList>
            <person name="Varghese N."/>
            <person name="Submissions S."/>
        </authorList>
    </citation>
    <scope>NUCLEOTIDE SEQUENCE [LARGE SCALE GENOMIC DNA]</scope>
    <source>
        <strain evidence="2">DSM 17071</strain>
    </source>
</reference>
<dbReference type="AlphaFoldDB" id="A0A1G8LZS0"/>
<proteinExistence type="predicted"/>
<dbReference type="Proteomes" id="UP000198869">
    <property type="component" value="Unassembled WGS sequence"/>
</dbReference>
<sequence length="146" mass="17012">MYKEHKKLKSPVILISIAFSILSCNKYKGDFSVINAYYSKNPLCPNYIYYEGKKLTIENIRKYRNGKLSEYIGCGSEGLYTDDFDKGGKYSKEDEAVKQLSIYRKGKKIFFFDKEYEAIKENYDTIFVKSKVDNEYLVFVGIISES</sequence>
<keyword evidence="2" id="KW-1185">Reference proteome</keyword>
<dbReference type="RefSeq" id="WP_089860035.1">
    <property type="nucleotide sequence ID" value="NZ_FNDW01000010.1"/>
</dbReference>
<accession>A0A1G8LZS0</accession>
<evidence type="ECO:0000313" key="1">
    <source>
        <dbReference type="EMBL" id="SDI61232.1"/>
    </source>
</evidence>
<dbReference type="PROSITE" id="PS51257">
    <property type="entry name" value="PROKAR_LIPOPROTEIN"/>
    <property type="match status" value="1"/>
</dbReference>
<evidence type="ECO:0000313" key="2">
    <source>
        <dbReference type="Proteomes" id="UP000198869"/>
    </source>
</evidence>
<dbReference type="STRING" id="311334.SAMN05421846_110125"/>
<name>A0A1G8LZS0_9FLAO</name>
<gene>
    <name evidence="1" type="ORF">SAMN05421846_110125</name>
</gene>
<dbReference type="EMBL" id="FNDW01000010">
    <property type="protein sequence ID" value="SDI61232.1"/>
    <property type="molecule type" value="Genomic_DNA"/>
</dbReference>
<protein>
    <recommendedName>
        <fullName evidence="3">Lipoprotein</fullName>
    </recommendedName>
</protein>
<organism evidence="1 2">
    <name type="scientific">Chryseobacterium taeanense</name>
    <dbReference type="NCBI Taxonomy" id="311334"/>
    <lineage>
        <taxon>Bacteria</taxon>
        <taxon>Pseudomonadati</taxon>
        <taxon>Bacteroidota</taxon>
        <taxon>Flavobacteriia</taxon>
        <taxon>Flavobacteriales</taxon>
        <taxon>Weeksellaceae</taxon>
        <taxon>Chryseobacterium group</taxon>
        <taxon>Chryseobacterium</taxon>
    </lineage>
</organism>